<evidence type="ECO:0000313" key="4">
    <source>
        <dbReference type="EMBL" id="SHE58217.1"/>
    </source>
</evidence>
<evidence type="ECO:0000313" key="5">
    <source>
        <dbReference type="Proteomes" id="UP000184159"/>
    </source>
</evidence>
<dbReference type="InterPro" id="IPR001647">
    <property type="entry name" value="HTH_TetR"/>
</dbReference>
<dbReference type="Pfam" id="PF00440">
    <property type="entry name" value="TetR_N"/>
    <property type="match status" value="1"/>
</dbReference>
<proteinExistence type="predicted"/>
<name>A0A1M4UNJ3_VIBGA</name>
<dbReference type="AlphaFoldDB" id="A0A1M4UNJ3"/>
<gene>
    <name evidence="4" type="ORF">SAMN02745781_00514</name>
</gene>
<dbReference type="SUPFAM" id="SSF46689">
    <property type="entry name" value="Homeodomain-like"/>
    <property type="match status" value="1"/>
</dbReference>
<dbReference type="GO" id="GO:0003677">
    <property type="term" value="F:DNA binding"/>
    <property type="evidence" value="ECO:0007669"/>
    <property type="project" value="UniProtKB-UniRule"/>
</dbReference>
<feature type="domain" description="HTH tetR-type" evidence="3">
    <location>
        <begin position="7"/>
        <end position="67"/>
    </location>
</feature>
<evidence type="ECO:0000259" key="3">
    <source>
        <dbReference type="PROSITE" id="PS50977"/>
    </source>
</evidence>
<evidence type="ECO:0000256" key="2">
    <source>
        <dbReference type="PROSITE-ProRule" id="PRU00335"/>
    </source>
</evidence>
<dbReference type="PROSITE" id="PS50977">
    <property type="entry name" value="HTH_TETR_2"/>
    <property type="match status" value="1"/>
</dbReference>
<dbReference type="EMBL" id="FQUH01000002">
    <property type="protein sequence ID" value="SHE58217.1"/>
    <property type="molecule type" value="Genomic_DNA"/>
</dbReference>
<dbReference type="InterPro" id="IPR009057">
    <property type="entry name" value="Homeodomain-like_sf"/>
</dbReference>
<evidence type="ECO:0000256" key="1">
    <source>
        <dbReference type="ARBA" id="ARBA00023125"/>
    </source>
</evidence>
<keyword evidence="1 2" id="KW-0238">DNA-binding</keyword>
<dbReference type="PANTHER" id="PTHR43479:SF11">
    <property type="entry name" value="ACREF_ENVCD OPERON REPRESSOR-RELATED"/>
    <property type="match status" value="1"/>
</dbReference>
<dbReference type="PANTHER" id="PTHR43479">
    <property type="entry name" value="ACREF/ENVCD OPERON REPRESSOR-RELATED"/>
    <property type="match status" value="1"/>
</dbReference>
<sequence>MRKESTERRLERIRSAAINLASKRDVNTISIYDIAKEASIAASSVYHHYPNVEALMCELMDDVFTDFETVLNQAVDSDKVTHWSDINRMIEKSFVDYYRTSPLAQHTLLGQHTYMTIRHADAQNDQLLAQKVESIYREHFVLPPLPTDVNIFAVALQVADKVYSMNYREDGDIAPEMEREAIILTEAYLGAYLPQVLPKVEK</sequence>
<dbReference type="Gene3D" id="1.10.357.10">
    <property type="entry name" value="Tetracycline Repressor, domain 2"/>
    <property type="match status" value="1"/>
</dbReference>
<feature type="DNA-binding region" description="H-T-H motif" evidence="2">
    <location>
        <begin position="30"/>
        <end position="49"/>
    </location>
</feature>
<dbReference type="InterPro" id="IPR050624">
    <property type="entry name" value="HTH-type_Tx_Regulator"/>
</dbReference>
<reference evidence="5" key="1">
    <citation type="submission" date="2016-11" db="EMBL/GenBank/DDBJ databases">
        <authorList>
            <person name="Varghese N."/>
            <person name="Submissions S."/>
        </authorList>
    </citation>
    <scope>NUCLEOTIDE SEQUENCE [LARGE SCALE GENOMIC DNA]</scope>
    <source>
        <strain evidence="5">DSM 21264</strain>
    </source>
</reference>
<dbReference type="Proteomes" id="UP000184159">
    <property type="component" value="Unassembled WGS sequence"/>
</dbReference>
<keyword evidence="5" id="KW-1185">Reference proteome</keyword>
<protein>
    <submittedName>
        <fullName evidence="4">Transcriptional regulator, TetR family</fullName>
    </submittedName>
</protein>
<organism evidence="4 5">
    <name type="scientific">Vibrio gazogenes DSM 21264 = NBRC 103151</name>
    <dbReference type="NCBI Taxonomy" id="1123492"/>
    <lineage>
        <taxon>Bacteria</taxon>
        <taxon>Pseudomonadati</taxon>
        <taxon>Pseudomonadota</taxon>
        <taxon>Gammaproteobacteria</taxon>
        <taxon>Vibrionales</taxon>
        <taxon>Vibrionaceae</taxon>
        <taxon>Vibrio</taxon>
    </lineage>
</organism>
<dbReference type="RefSeq" id="WP_072955220.1">
    <property type="nucleotide sequence ID" value="NZ_FQUH01000002.1"/>
</dbReference>
<accession>A0A1M4UNJ3</accession>